<protein>
    <submittedName>
        <fullName evidence="1">Uncharacterized protein</fullName>
    </submittedName>
</protein>
<reference evidence="1" key="1">
    <citation type="submission" date="2023-07" db="EMBL/GenBank/DDBJ databases">
        <authorList>
            <person name="Peng Z."/>
        </authorList>
    </citation>
    <scope>NUCLEOTIDE SEQUENCE</scope>
    <source>
        <strain evidence="1">KP219</strain>
    </source>
</reference>
<comment type="caution">
    <text evidence="1">The sequence shown here is derived from an EMBL/GenBank/DDBJ whole genome shotgun (WGS) entry which is preliminary data.</text>
</comment>
<feature type="non-terminal residue" evidence="1">
    <location>
        <position position="1"/>
    </location>
</feature>
<proteinExistence type="predicted"/>
<dbReference type="Proteomes" id="UP001244490">
    <property type="component" value="Unassembled WGS sequence"/>
</dbReference>
<evidence type="ECO:0000313" key="1">
    <source>
        <dbReference type="EMBL" id="MDP0971592.1"/>
    </source>
</evidence>
<dbReference type="EMBL" id="JAUUIA010000951">
    <property type="protein sequence ID" value="MDP0971592.1"/>
    <property type="molecule type" value="Genomic_DNA"/>
</dbReference>
<dbReference type="AlphaFoldDB" id="A0AAW8AR28"/>
<gene>
    <name evidence="1" type="ORF">Q6294_32125</name>
</gene>
<evidence type="ECO:0000313" key="2">
    <source>
        <dbReference type="Proteomes" id="UP001244490"/>
    </source>
</evidence>
<name>A0AAW8AR28_KLEPN</name>
<organism evidence="1 2">
    <name type="scientific">Klebsiella pneumoniae</name>
    <dbReference type="NCBI Taxonomy" id="573"/>
    <lineage>
        <taxon>Bacteria</taxon>
        <taxon>Pseudomonadati</taxon>
        <taxon>Pseudomonadota</taxon>
        <taxon>Gammaproteobacteria</taxon>
        <taxon>Enterobacterales</taxon>
        <taxon>Enterobacteriaceae</taxon>
        <taxon>Klebsiella/Raoultella group</taxon>
        <taxon>Klebsiella</taxon>
        <taxon>Klebsiella pneumoniae complex</taxon>
    </lineage>
</organism>
<sequence>VFTLFAIAQAIPVFNVAVDAISLTLTTPWGGRIGAEDIILLVSYIINFINYQNGASSCFNSL</sequence>
<accession>A0AAW8AR28</accession>
<dbReference type="RefSeq" id="WP_305202635.1">
    <property type="nucleotide sequence ID" value="NZ_JAUUIA010000951.1"/>
</dbReference>